<dbReference type="KEGG" id="pmar:B0X71_18415"/>
<dbReference type="Pfam" id="PF13561">
    <property type="entry name" value="adh_short_C2"/>
    <property type="match status" value="1"/>
</dbReference>
<dbReference type="Proteomes" id="UP000188184">
    <property type="component" value="Chromosome"/>
</dbReference>
<comment type="similarity">
    <text evidence="1">Belongs to the short-chain dehydrogenases/reductases (SDR) family.</text>
</comment>
<gene>
    <name evidence="3" type="ORF">B0X71_18415</name>
</gene>
<proteinExistence type="inferred from homology"/>
<evidence type="ECO:0008006" key="5">
    <source>
        <dbReference type="Google" id="ProtNLM"/>
    </source>
</evidence>
<dbReference type="RefSeq" id="WP_077590784.1">
    <property type="nucleotide sequence ID" value="NZ_CP019640.1"/>
</dbReference>
<dbReference type="GO" id="GO:0008206">
    <property type="term" value="P:bile acid metabolic process"/>
    <property type="evidence" value="ECO:0007669"/>
    <property type="project" value="UniProtKB-ARBA"/>
</dbReference>
<evidence type="ECO:0000313" key="4">
    <source>
        <dbReference type="Proteomes" id="UP000188184"/>
    </source>
</evidence>
<dbReference type="GO" id="GO:0030497">
    <property type="term" value="P:fatty acid elongation"/>
    <property type="evidence" value="ECO:0007669"/>
    <property type="project" value="TreeGrafter"/>
</dbReference>
<dbReference type="InterPro" id="IPR002347">
    <property type="entry name" value="SDR_fam"/>
</dbReference>
<name>A0A1Q2L360_9BACL</name>
<dbReference type="PANTHER" id="PTHR42760">
    <property type="entry name" value="SHORT-CHAIN DEHYDROGENASES/REDUCTASES FAMILY MEMBER"/>
    <property type="match status" value="1"/>
</dbReference>
<organism evidence="3 4">
    <name type="scientific">Planococcus lenghuensis</name>
    <dbReference type="NCBI Taxonomy" id="2213202"/>
    <lineage>
        <taxon>Bacteria</taxon>
        <taxon>Bacillati</taxon>
        <taxon>Bacillota</taxon>
        <taxon>Bacilli</taxon>
        <taxon>Bacillales</taxon>
        <taxon>Caryophanaceae</taxon>
        <taxon>Planococcus</taxon>
    </lineage>
</organism>
<dbReference type="OrthoDB" id="9803333at2"/>
<dbReference type="InterPro" id="IPR036291">
    <property type="entry name" value="NAD(P)-bd_dom_sf"/>
</dbReference>
<dbReference type="Gene3D" id="3.40.50.720">
    <property type="entry name" value="NAD(P)-binding Rossmann-like Domain"/>
    <property type="match status" value="1"/>
</dbReference>
<evidence type="ECO:0000256" key="2">
    <source>
        <dbReference type="ARBA" id="ARBA00023002"/>
    </source>
</evidence>
<dbReference type="PRINTS" id="PR00080">
    <property type="entry name" value="SDRFAMILY"/>
</dbReference>
<dbReference type="EMBL" id="CP019640">
    <property type="protein sequence ID" value="AQQ54880.1"/>
    <property type="molecule type" value="Genomic_DNA"/>
</dbReference>
<keyword evidence="4" id="KW-1185">Reference proteome</keyword>
<dbReference type="PRINTS" id="PR00081">
    <property type="entry name" value="GDHRDH"/>
</dbReference>
<reference evidence="3 4" key="1">
    <citation type="submission" date="2017-02" db="EMBL/GenBank/DDBJ databases">
        <title>The complete genomic sequence of a novel cold adapted crude oil-degrading bacterium Planococcus qaidamina Y42.</title>
        <authorList>
            <person name="Yang R."/>
        </authorList>
    </citation>
    <scope>NUCLEOTIDE SEQUENCE [LARGE SCALE GENOMIC DNA]</scope>
    <source>
        <strain evidence="3 4">Y42</strain>
    </source>
</reference>
<dbReference type="PANTHER" id="PTHR42760:SF40">
    <property type="entry name" value="3-OXOACYL-[ACYL-CARRIER-PROTEIN] REDUCTASE, CHLOROPLASTIC"/>
    <property type="match status" value="1"/>
</dbReference>
<accession>A0A1Q2L360</accession>
<protein>
    <recommendedName>
        <fullName evidence="5">SDR family oxidoreductase</fullName>
    </recommendedName>
</protein>
<dbReference type="FunFam" id="3.40.50.720:FF:000084">
    <property type="entry name" value="Short-chain dehydrogenase reductase"/>
    <property type="match status" value="1"/>
</dbReference>
<dbReference type="GO" id="GO:0016616">
    <property type="term" value="F:oxidoreductase activity, acting on the CH-OH group of donors, NAD or NADP as acceptor"/>
    <property type="evidence" value="ECO:0007669"/>
    <property type="project" value="TreeGrafter"/>
</dbReference>
<evidence type="ECO:0000313" key="3">
    <source>
        <dbReference type="EMBL" id="AQQ54880.1"/>
    </source>
</evidence>
<evidence type="ECO:0000256" key="1">
    <source>
        <dbReference type="ARBA" id="ARBA00006484"/>
    </source>
</evidence>
<keyword evidence="2" id="KW-0560">Oxidoreductase</keyword>
<dbReference type="AlphaFoldDB" id="A0A1Q2L360"/>
<dbReference type="SUPFAM" id="SSF51735">
    <property type="entry name" value="NAD(P)-binding Rossmann-fold domains"/>
    <property type="match status" value="1"/>
</dbReference>
<sequence length="248" mass="26369">MELGLKGKVALVTGGSRGIGRAVCEELLAEGCIVASCSRHVEDFTGLQEQAGPDRFYAESVDVTDPEAVTAFVEAVGERFGSIDVLVNNAGKAYPGTFKTLTDEDWEADFQVKQLSYIRFSRAVLPFMPAGGRIVNMAAVFGKQPEKRFFASSVNRAACISLTKTLAKELAADGILVNAVNIGFVNSGQWEGKPQSFFDELIGTFDVPLGRFGDGAEVAAAVAFLVSARSSYITGTAIDVDGGMAKYL</sequence>